<comment type="caution">
    <text evidence="1">The sequence shown here is derived from an EMBL/GenBank/DDBJ whole genome shotgun (WGS) entry which is preliminary data.</text>
</comment>
<protein>
    <submittedName>
        <fullName evidence="1">Uncharacterized protein</fullName>
    </submittedName>
</protein>
<dbReference type="EMBL" id="VSSQ01000425">
    <property type="protein sequence ID" value="MPL94365.1"/>
    <property type="molecule type" value="Genomic_DNA"/>
</dbReference>
<organism evidence="1">
    <name type="scientific">bioreactor metagenome</name>
    <dbReference type="NCBI Taxonomy" id="1076179"/>
    <lineage>
        <taxon>unclassified sequences</taxon>
        <taxon>metagenomes</taxon>
        <taxon>ecological metagenomes</taxon>
    </lineage>
</organism>
<evidence type="ECO:0000313" key="1">
    <source>
        <dbReference type="EMBL" id="MPL94365.1"/>
    </source>
</evidence>
<name>A0A644VSH9_9ZZZZ</name>
<accession>A0A644VSH9</accession>
<sequence length="151" mass="16774">MVVGEVDEELRVRRVRVHRARRAERAAVMRDAREFGGQVRILRATRTGAAGVVILFHVGVLDIAGLRHEALDDAVEGDVVIGAVAGKLLHPLGVLGRDLGHQLDHDIAILERQDDGVFGVFDLGHRWSSSNVWRDLTQEPRPRKEQSARGR</sequence>
<dbReference type="AlphaFoldDB" id="A0A644VSH9"/>
<gene>
    <name evidence="1" type="ORF">SDC9_40518</name>
</gene>
<proteinExistence type="predicted"/>
<reference evidence="1" key="1">
    <citation type="submission" date="2019-08" db="EMBL/GenBank/DDBJ databases">
        <authorList>
            <person name="Kucharzyk K."/>
            <person name="Murdoch R.W."/>
            <person name="Higgins S."/>
            <person name="Loffler F."/>
        </authorList>
    </citation>
    <scope>NUCLEOTIDE SEQUENCE</scope>
</reference>